<comment type="catalytic activity">
    <reaction evidence="9">
        <text>L-threonyl-[protein] + ATP = O-phospho-L-threonyl-[protein] + ADP + H(+)</text>
        <dbReference type="Rhea" id="RHEA:46608"/>
        <dbReference type="Rhea" id="RHEA-COMP:11060"/>
        <dbReference type="Rhea" id="RHEA-COMP:11605"/>
        <dbReference type="ChEBI" id="CHEBI:15378"/>
        <dbReference type="ChEBI" id="CHEBI:30013"/>
        <dbReference type="ChEBI" id="CHEBI:30616"/>
        <dbReference type="ChEBI" id="CHEBI:61977"/>
        <dbReference type="ChEBI" id="CHEBI:456216"/>
        <dbReference type="EC" id="2.7.11.22"/>
    </reaction>
</comment>
<feature type="binding site" evidence="11">
    <location>
        <position position="164"/>
    </location>
    <ligand>
        <name>ATP</name>
        <dbReference type="ChEBI" id="CHEBI:30616"/>
    </ligand>
</feature>
<comment type="catalytic activity">
    <reaction evidence="10">
        <text>L-seryl-[protein] + ATP = O-phospho-L-seryl-[protein] + ADP + H(+)</text>
        <dbReference type="Rhea" id="RHEA:17989"/>
        <dbReference type="Rhea" id="RHEA-COMP:9863"/>
        <dbReference type="Rhea" id="RHEA-COMP:11604"/>
        <dbReference type="ChEBI" id="CHEBI:15378"/>
        <dbReference type="ChEBI" id="CHEBI:29999"/>
        <dbReference type="ChEBI" id="CHEBI:30616"/>
        <dbReference type="ChEBI" id="CHEBI:83421"/>
        <dbReference type="ChEBI" id="CHEBI:456216"/>
        <dbReference type="EC" id="2.7.11.22"/>
    </reaction>
</comment>
<dbReference type="PROSITE" id="PS00108">
    <property type="entry name" value="PROTEIN_KINASE_ST"/>
    <property type="match status" value="1"/>
</dbReference>
<proteinExistence type="inferred from homology"/>
<dbReference type="InterPro" id="IPR017441">
    <property type="entry name" value="Protein_kinase_ATP_BS"/>
</dbReference>
<keyword evidence="7" id="KW-0418">Kinase</keyword>
<keyword evidence="8 11" id="KW-0067">ATP-binding</keyword>
<dbReference type="AlphaFoldDB" id="A0A8D3E517"/>
<gene>
    <name evidence="15" type="primary">CDK18</name>
</gene>
<name>A0A8D3E517_SCOMX</name>
<evidence type="ECO:0000256" key="7">
    <source>
        <dbReference type="ARBA" id="ARBA00022777"/>
    </source>
</evidence>
<dbReference type="PROSITE" id="PS00107">
    <property type="entry name" value="PROTEIN_KINASE_ATP"/>
    <property type="match status" value="1"/>
</dbReference>
<feature type="region of interest" description="Disordered" evidence="13">
    <location>
        <begin position="44"/>
        <end position="66"/>
    </location>
</feature>
<evidence type="ECO:0000256" key="5">
    <source>
        <dbReference type="ARBA" id="ARBA00022679"/>
    </source>
</evidence>
<dbReference type="FunFam" id="1.10.510.10:FF:000061">
    <property type="entry name" value="Putative cyclin-dependent kinase 17"/>
    <property type="match status" value="1"/>
</dbReference>
<reference evidence="15" key="1">
    <citation type="submission" date="2023-05" db="EMBL/GenBank/DDBJ databases">
        <title>High-quality long-read genome of Scophthalmus maximus.</title>
        <authorList>
            <person name="Lien S."/>
            <person name="Martinez P."/>
        </authorList>
    </citation>
    <scope>NUCLEOTIDE SEQUENCE [LARGE SCALE GENOMIC DNA]</scope>
</reference>
<evidence type="ECO:0000256" key="6">
    <source>
        <dbReference type="ARBA" id="ARBA00022741"/>
    </source>
</evidence>
<comment type="similarity">
    <text evidence="1">Belongs to the protein kinase superfamily. CMGC Ser/Thr protein kinase family. CDC2/CDKX subfamily.</text>
</comment>
<dbReference type="Ensembl" id="ENSSMAT00000051318.1">
    <property type="protein sequence ID" value="ENSSMAP00000066876.1"/>
    <property type="gene ID" value="ENSSMAG00000024121.1"/>
</dbReference>
<dbReference type="GeneTree" id="ENSGT00940000159482"/>
<dbReference type="PANTHER" id="PTHR24056">
    <property type="entry name" value="CELL DIVISION PROTEIN KINASE"/>
    <property type="match status" value="1"/>
</dbReference>
<evidence type="ECO:0000256" key="13">
    <source>
        <dbReference type="SAM" id="MobiDB-lite"/>
    </source>
</evidence>
<dbReference type="PROSITE" id="PS50011">
    <property type="entry name" value="PROTEIN_KINASE_DOM"/>
    <property type="match status" value="1"/>
</dbReference>
<dbReference type="GO" id="GO:0005524">
    <property type="term" value="F:ATP binding"/>
    <property type="evidence" value="ECO:0007669"/>
    <property type="project" value="UniProtKB-UniRule"/>
</dbReference>
<dbReference type="SUPFAM" id="SSF56112">
    <property type="entry name" value="Protein kinase-like (PK-like)"/>
    <property type="match status" value="1"/>
</dbReference>
<dbReference type="Gene3D" id="3.30.200.20">
    <property type="entry name" value="Phosphorylase Kinase, domain 1"/>
    <property type="match status" value="1"/>
</dbReference>
<dbReference type="InterPro" id="IPR000719">
    <property type="entry name" value="Prot_kinase_dom"/>
</dbReference>
<keyword evidence="3 12" id="KW-0723">Serine/threonine-protein kinase</keyword>
<evidence type="ECO:0000256" key="2">
    <source>
        <dbReference type="ARBA" id="ARBA00012425"/>
    </source>
</evidence>
<dbReference type="Proteomes" id="UP000694558">
    <property type="component" value="Chromosome 6"/>
</dbReference>
<dbReference type="InterPro" id="IPR011009">
    <property type="entry name" value="Kinase-like_dom_sf"/>
</dbReference>
<evidence type="ECO:0000256" key="9">
    <source>
        <dbReference type="ARBA" id="ARBA00047811"/>
    </source>
</evidence>
<dbReference type="FunFam" id="3.30.200.20:FF:000007">
    <property type="entry name" value="Cyclin-dependent kinase 14, putative"/>
    <property type="match status" value="1"/>
</dbReference>
<keyword evidence="6 11" id="KW-0547">Nucleotide-binding</keyword>
<protein>
    <recommendedName>
        <fullName evidence="2">cyclin-dependent kinase</fullName>
        <ecNumber evidence="2">2.7.11.22</ecNumber>
    </recommendedName>
</protein>
<dbReference type="EC" id="2.7.11.22" evidence="2"/>
<evidence type="ECO:0000259" key="14">
    <source>
        <dbReference type="PROSITE" id="PS50011"/>
    </source>
</evidence>
<evidence type="ECO:0000313" key="15">
    <source>
        <dbReference type="Ensembl" id="ENSSMAP00000066876.1"/>
    </source>
</evidence>
<feature type="domain" description="Protein kinase" evidence="14">
    <location>
        <begin position="135"/>
        <end position="465"/>
    </location>
</feature>
<organism evidence="15 16">
    <name type="scientific">Scophthalmus maximus</name>
    <name type="common">Turbot</name>
    <name type="synonym">Psetta maxima</name>
    <dbReference type="NCBI Taxonomy" id="52904"/>
    <lineage>
        <taxon>Eukaryota</taxon>
        <taxon>Metazoa</taxon>
        <taxon>Chordata</taxon>
        <taxon>Craniata</taxon>
        <taxon>Vertebrata</taxon>
        <taxon>Euteleostomi</taxon>
        <taxon>Actinopterygii</taxon>
        <taxon>Neopterygii</taxon>
        <taxon>Teleostei</taxon>
        <taxon>Neoteleostei</taxon>
        <taxon>Acanthomorphata</taxon>
        <taxon>Carangaria</taxon>
        <taxon>Pleuronectiformes</taxon>
        <taxon>Pleuronectoidei</taxon>
        <taxon>Scophthalmidae</taxon>
        <taxon>Scophthalmus</taxon>
    </lineage>
</organism>
<evidence type="ECO:0000256" key="11">
    <source>
        <dbReference type="PROSITE-ProRule" id="PRU10141"/>
    </source>
</evidence>
<keyword evidence="4" id="KW-0597">Phosphoprotein</keyword>
<accession>A0A8D3E517</accession>
<keyword evidence="5" id="KW-0808">Transferase</keyword>
<dbReference type="SMART" id="SM00220">
    <property type="entry name" value="S_TKc"/>
    <property type="match status" value="1"/>
</dbReference>
<feature type="region of interest" description="Disordered" evidence="13">
    <location>
        <begin position="446"/>
        <end position="465"/>
    </location>
</feature>
<evidence type="ECO:0000256" key="8">
    <source>
        <dbReference type="ARBA" id="ARBA00022840"/>
    </source>
</evidence>
<reference evidence="15" key="2">
    <citation type="submission" date="2025-08" db="UniProtKB">
        <authorList>
            <consortium name="Ensembl"/>
        </authorList>
    </citation>
    <scope>IDENTIFICATION</scope>
</reference>
<evidence type="ECO:0000256" key="1">
    <source>
        <dbReference type="ARBA" id="ARBA00006485"/>
    </source>
</evidence>
<dbReference type="Pfam" id="PF00069">
    <property type="entry name" value="Pkinase"/>
    <property type="match status" value="1"/>
</dbReference>
<evidence type="ECO:0000256" key="10">
    <source>
        <dbReference type="ARBA" id="ARBA00048367"/>
    </source>
</evidence>
<dbReference type="GO" id="GO:0005737">
    <property type="term" value="C:cytoplasm"/>
    <property type="evidence" value="ECO:0007669"/>
    <property type="project" value="TreeGrafter"/>
</dbReference>
<dbReference type="Gene3D" id="1.10.510.10">
    <property type="entry name" value="Transferase(Phosphotransferase) domain 1"/>
    <property type="match status" value="1"/>
</dbReference>
<dbReference type="GO" id="GO:0004693">
    <property type="term" value="F:cyclin-dependent protein serine/threonine kinase activity"/>
    <property type="evidence" value="ECO:0007669"/>
    <property type="project" value="UniProtKB-EC"/>
</dbReference>
<evidence type="ECO:0000256" key="4">
    <source>
        <dbReference type="ARBA" id="ARBA00022553"/>
    </source>
</evidence>
<dbReference type="InterPro" id="IPR050108">
    <property type="entry name" value="CDK"/>
</dbReference>
<dbReference type="GO" id="GO:0005634">
    <property type="term" value="C:nucleus"/>
    <property type="evidence" value="ECO:0007669"/>
    <property type="project" value="TreeGrafter"/>
</dbReference>
<sequence length="465" mass="53277">MNKMKNFKRRFSLSVPRTETIEENEFTEQINQLNIRHIQGKNPYFSSCDVSQPHPTTPGAQSPSQLHYNSTAQHRRFSMEDVSKRMSLPMDIRLPPEFLQKLQLESENPPLCKPVSRMSRRASLSDIGFGKLETYVKLGKLGEGTYATVFKGRSKLTENLVALKEIRLEHEEGAPCTAIREVSLLKNLKHANIVTLHDIIHTDRCLTLVFEYLDSDLKQYLDNCGNLMSMHNVKIFMFQLLRGLSYCHKRKILHRDLKPQNLLINDKGELKLADFGLARAKSVPTKTYSNEVVTLWYRPPDVLLGSTEYSTPIDMWGVGCILFEMATGRPMFPGATVKEELHLIFRLIGTPTEESWPGISGSEEFRSYLFPQYRPQALINHVPRLDTEGMDVLSVLLLMRTSRLNGNKLEATHRRFLFMLSRLLSPLPAASVFSLREVQLQKDPGQRSSVFQPLTRGKNRRQSIF</sequence>
<evidence type="ECO:0000256" key="12">
    <source>
        <dbReference type="RuleBase" id="RU000304"/>
    </source>
</evidence>
<evidence type="ECO:0000256" key="3">
    <source>
        <dbReference type="ARBA" id="ARBA00022527"/>
    </source>
</evidence>
<dbReference type="InterPro" id="IPR008271">
    <property type="entry name" value="Ser/Thr_kinase_AS"/>
</dbReference>
<evidence type="ECO:0000313" key="16">
    <source>
        <dbReference type="Proteomes" id="UP000694558"/>
    </source>
</evidence>
<dbReference type="PANTHER" id="PTHR24056:SF52">
    <property type="entry name" value="CYCLIN-DEPENDENT KINASE 18"/>
    <property type="match status" value="1"/>
</dbReference>